<evidence type="ECO:0000256" key="1">
    <source>
        <dbReference type="ARBA" id="ARBA00010333"/>
    </source>
</evidence>
<dbReference type="InterPro" id="IPR051455">
    <property type="entry name" value="Bact_solute-bind_prot3"/>
</dbReference>
<evidence type="ECO:0000256" key="2">
    <source>
        <dbReference type="ARBA" id="ARBA00022448"/>
    </source>
</evidence>
<dbReference type="GO" id="GO:0006865">
    <property type="term" value="P:amino acid transport"/>
    <property type="evidence" value="ECO:0007669"/>
    <property type="project" value="TreeGrafter"/>
</dbReference>
<dbReference type="CDD" id="cd13688">
    <property type="entry name" value="PBP2_GltI_DEBP"/>
    <property type="match status" value="1"/>
</dbReference>
<evidence type="ECO:0000259" key="5">
    <source>
        <dbReference type="SMART" id="SM00079"/>
    </source>
</evidence>
<evidence type="ECO:0000256" key="3">
    <source>
        <dbReference type="ARBA" id="ARBA00022729"/>
    </source>
</evidence>
<dbReference type="PANTHER" id="PTHR30085">
    <property type="entry name" value="AMINO ACID ABC TRANSPORTER PERMEASE"/>
    <property type="match status" value="1"/>
</dbReference>
<dbReference type="PANTHER" id="PTHR30085:SF2">
    <property type="entry name" value="GLUTAMATE_ASPARTATE IMPORT SOLUTE-BINDING PROTEIN"/>
    <property type="match status" value="1"/>
</dbReference>
<dbReference type="GO" id="GO:0030288">
    <property type="term" value="C:outer membrane-bounded periplasmic space"/>
    <property type="evidence" value="ECO:0007669"/>
    <property type="project" value="TreeGrafter"/>
</dbReference>
<dbReference type="EMBL" id="CP013232">
    <property type="protein sequence ID" value="AMO93211.1"/>
    <property type="molecule type" value="Genomic_DNA"/>
</dbReference>
<accession>A0A127P6Z2</accession>
<dbReference type="PATRIC" id="fig|158899.10.peg.484"/>
<dbReference type="GO" id="GO:0015276">
    <property type="term" value="F:ligand-gated monoatomic ion channel activity"/>
    <property type="evidence" value="ECO:0007669"/>
    <property type="project" value="InterPro"/>
</dbReference>
<keyword evidence="3" id="KW-0732">Signal</keyword>
<comment type="similarity">
    <text evidence="1">Belongs to the bacterial solute-binding protein 3 family.</text>
</comment>
<feature type="domain" description="Solute-binding protein family 3/N-terminal" evidence="4">
    <location>
        <begin position="18"/>
        <end position="250"/>
    </location>
</feature>
<dbReference type="InterPro" id="IPR001638">
    <property type="entry name" value="Solute-binding_3/MltF_N"/>
</dbReference>
<evidence type="ECO:0000313" key="7">
    <source>
        <dbReference type="Proteomes" id="UP000072421"/>
    </source>
</evidence>
<gene>
    <name evidence="6" type="ORF">CFter6_0480</name>
</gene>
<dbReference type="SUPFAM" id="SSF53850">
    <property type="entry name" value="Periplasmic binding protein-like II"/>
    <property type="match status" value="1"/>
</dbReference>
<sequence length="279" mass="31342">MTSSFAVDTLEKIRDDQTIIIGYRENLSPFSYLDEGKKPIGYAIDLCSKIVEAVRHELKLTQLKVNYIPVTSSNRIPLMIDGKMDLECGATTNNAERRKQIAFTVPHFFASVRMVVKANSGIKNWENLRDKRVVTTTGTTTVKLLTDRDKVRALNLKLIEGKDVPDSFNKVESGEADAFPMDDVLLFTLRAGAKDPGSFNIVGSPLSAEPYAIMMRKDDAPFKALVDREMARIIYSGEMVKLYDKWFKYPIPPKGSVLNMPMSYLLSDSLRFPTDKVGD</sequence>
<dbReference type="SMART" id="SM00079">
    <property type="entry name" value="PBPe"/>
    <property type="match status" value="1"/>
</dbReference>
<dbReference type="Gene3D" id="3.40.190.10">
    <property type="entry name" value="Periplasmic binding protein-like II"/>
    <property type="match status" value="2"/>
</dbReference>
<dbReference type="InterPro" id="IPR001320">
    <property type="entry name" value="Iontro_rcpt_C"/>
</dbReference>
<keyword evidence="2" id="KW-0813">Transport</keyword>
<dbReference type="SMART" id="SM00062">
    <property type="entry name" value="PBPb"/>
    <property type="match status" value="1"/>
</dbReference>
<protein>
    <submittedName>
        <fullName evidence="6">Bacterial extracellular solute-binding s, 3 family protein</fullName>
    </submittedName>
</protein>
<organism evidence="6">
    <name type="scientific">Collimonas fungivorans</name>
    <dbReference type="NCBI Taxonomy" id="158899"/>
    <lineage>
        <taxon>Bacteria</taxon>
        <taxon>Pseudomonadati</taxon>
        <taxon>Pseudomonadota</taxon>
        <taxon>Betaproteobacteria</taxon>
        <taxon>Burkholderiales</taxon>
        <taxon>Oxalobacteraceae</taxon>
        <taxon>Collimonas</taxon>
    </lineage>
</organism>
<dbReference type="AlphaFoldDB" id="A0A127P6Z2"/>
<dbReference type="GO" id="GO:0016020">
    <property type="term" value="C:membrane"/>
    <property type="evidence" value="ECO:0007669"/>
    <property type="project" value="InterPro"/>
</dbReference>
<dbReference type="Pfam" id="PF00497">
    <property type="entry name" value="SBP_bac_3"/>
    <property type="match status" value="1"/>
</dbReference>
<proteinExistence type="inferred from homology"/>
<evidence type="ECO:0000259" key="4">
    <source>
        <dbReference type="SMART" id="SM00062"/>
    </source>
</evidence>
<dbReference type="GO" id="GO:0005576">
    <property type="term" value="C:extracellular region"/>
    <property type="evidence" value="ECO:0007669"/>
    <property type="project" value="TreeGrafter"/>
</dbReference>
<reference evidence="6 7" key="1">
    <citation type="submission" date="2015-11" db="EMBL/GenBank/DDBJ databases">
        <title>Exploring the genomic traits of fungus-feeding bacterial genus Collimonas.</title>
        <authorList>
            <person name="Song C."/>
            <person name="Schmidt R."/>
            <person name="de Jager V."/>
            <person name="Krzyzanowska D."/>
            <person name="Jongedijk E."/>
            <person name="Cankar K."/>
            <person name="Beekwilder J."/>
            <person name="van Veen A."/>
            <person name="de Boer W."/>
            <person name="van Veen J.A."/>
            <person name="Garbeva P."/>
        </authorList>
    </citation>
    <scope>NUCLEOTIDE SEQUENCE [LARGE SCALE GENOMIC DNA]</scope>
    <source>
        <strain evidence="6 7">Ter6</strain>
    </source>
</reference>
<feature type="domain" description="Ionotropic glutamate receptor C-terminal" evidence="5">
    <location>
        <begin position="18"/>
        <end position="249"/>
    </location>
</feature>
<dbReference type="Proteomes" id="UP000072421">
    <property type="component" value="Chromosome"/>
</dbReference>
<name>A0A127P6Z2_9BURK</name>
<evidence type="ECO:0000313" key="6">
    <source>
        <dbReference type="EMBL" id="AMO93211.1"/>
    </source>
</evidence>